<keyword evidence="2" id="KW-1185">Reference proteome</keyword>
<dbReference type="PaxDb" id="522772-Dacet_0730"/>
<dbReference type="EMBL" id="CP001968">
    <property type="protein sequence ID" value="ADD67514.1"/>
    <property type="molecule type" value="Genomic_DNA"/>
</dbReference>
<dbReference type="AlphaFoldDB" id="D4H4X0"/>
<accession>D4H4X0</accession>
<dbReference type="RefSeq" id="WP_013010050.1">
    <property type="nucleotide sequence ID" value="NC_013943.1"/>
</dbReference>
<proteinExistence type="predicted"/>
<dbReference type="InParanoid" id="D4H4X0"/>
<evidence type="ECO:0000313" key="2">
    <source>
        <dbReference type="Proteomes" id="UP000002012"/>
    </source>
</evidence>
<dbReference type="Proteomes" id="UP000002012">
    <property type="component" value="Chromosome"/>
</dbReference>
<dbReference type="OrthoDB" id="9182845at2"/>
<organism evidence="1 2">
    <name type="scientific">Denitrovibrio acetiphilus (strain DSM 12809 / NBRC 114555 / N2460)</name>
    <dbReference type="NCBI Taxonomy" id="522772"/>
    <lineage>
        <taxon>Bacteria</taxon>
        <taxon>Pseudomonadati</taxon>
        <taxon>Deferribacterota</taxon>
        <taxon>Deferribacteres</taxon>
        <taxon>Deferribacterales</taxon>
        <taxon>Geovibrionaceae</taxon>
        <taxon>Denitrovibrio</taxon>
    </lineage>
</organism>
<dbReference type="eggNOG" id="ENOG50339FS">
    <property type="taxonomic scope" value="Bacteria"/>
</dbReference>
<dbReference type="KEGG" id="dap:Dacet_0730"/>
<protein>
    <submittedName>
        <fullName evidence="1">Uncharacterized protein</fullName>
    </submittedName>
</protein>
<sequence>MILFKEAFYCEQGEFYKMKAEELSKVDVLLKAKTMDLWDETKEFRLSPFVRKNEYGFISLVRNFRGPVEGHDDSDAHEQRISDLHDMLISESYRFVIANKYDTSMSSVITLADTDGYFWDQFIFRDYSYSTNLAHDIFGMSPSCNTSEANPYIAVEVVDKVMPSEETFANMLEATENMPCIICFDVVSAPGTFLEINEEKCYCKPKYFIYDGSIWKDNVRLDYDTGTAVKEFLVKELSLLS</sequence>
<reference evidence="1 2" key="1">
    <citation type="journal article" date="2010" name="Stand. Genomic Sci.">
        <title>Complete genome sequence of Denitrovibrio acetiphilus type strain (N2460).</title>
        <authorList>
            <person name="Kiss H."/>
            <person name="Lang E."/>
            <person name="Lapidus A."/>
            <person name="Copeland A."/>
            <person name="Nolan M."/>
            <person name="Glavina Del Rio T."/>
            <person name="Chen F."/>
            <person name="Lucas S."/>
            <person name="Tice H."/>
            <person name="Cheng J.F."/>
            <person name="Han C."/>
            <person name="Goodwin L."/>
            <person name="Pitluck S."/>
            <person name="Liolios K."/>
            <person name="Pati A."/>
            <person name="Ivanova N."/>
            <person name="Mavromatis K."/>
            <person name="Chen A."/>
            <person name="Palaniappan K."/>
            <person name="Land M."/>
            <person name="Hauser L."/>
            <person name="Chang Y.J."/>
            <person name="Jeffries C.D."/>
            <person name="Detter J.C."/>
            <person name="Brettin T."/>
            <person name="Spring S."/>
            <person name="Rohde M."/>
            <person name="Goker M."/>
            <person name="Woyke T."/>
            <person name="Bristow J."/>
            <person name="Eisen J.A."/>
            <person name="Markowitz V."/>
            <person name="Hugenholtz P."/>
            <person name="Kyrpides N.C."/>
            <person name="Klenk H.P."/>
        </authorList>
    </citation>
    <scope>NUCLEOTIDE SEQUENCE [LARGE SCALE GENOMIC DNA]</scope>
    <source>
        <strain evidence="2">DSM 12809 / NBRC 114555 / N2460</strain>
    </source>
</reference>
<evidence type="ECO:0000313" key="1">
    <source>
        <dbReference type="EMBL" id="ADD67514.1"/>
    </source>
</evidence>
<gene>
    <name evidence="1" type="ordered locus">Dacet_0730</name>
</gene>
<dbReference type="HOGENOM" id="CLU_1150385_0_0_0"/>
<name>D4H4X0_DENA2</name>